<dbReference type="Gene3D" id="2.40.170.20">
    <property type="entry name" value="TonB-dependent receptor, beta-barrel domain"/>
    <property type="match status" value="1"/>
</dbReference>
<evidence type="ECO:0000256" key="7">
    <source>
        <dbReference type="ARBA" id="ARBA00023237"/>
    </source>
</evidence>
<evidence type="ECO:0000256" key="5">
    <source>
        <dbReference type="ARBA" id="ARBA00022729"/>
    </source>
</evidence>
<dbReference type="InterPro" id="IPR012910">
    <property type="entry name" value="Plug_dom"/>
</dbReference>
<reference evidence="10 11" key="1">
    <citation type="submission" date="2016-10" db="EMBL/GenBank/DDBJ databases">
        <authorList>
            <person name="de Groot N.N."/>
        </authorList>
    </citation>
    <scope>NUCLEOTIDE SEQUENCE [LARGE SCALE GENOMIC DNA]</scope>
    <source>
        <strain evidence="10 11">DSM 25186</strain>
    </source>
</reference>
<dbReference type="Gene3D" id="2.170.130.10">
    <property type="entry name" value="TonB-dependent receptor, plug domain"/>
    <property type="match status" value="1"/>
</dbReference>
<name>A0A1G9FBY9_9BACT</name>
<feature type="signal peptide" evidence="8">
    <location>
        <begin position="1"/>
        <end position="17"/>
    </location>
</feature>
<dbReference type="Pfam" id="PF13715">
    <property type="entry name" value="CarbopepD_reg_2"/>
    <property type="match status" value="1"/>
</dbReference>
<dbReference type="STRING" id="1075417.SAMN05421823_103734"/>
<keyword evidence="11" id="KW-1185">Reference proteome</keyword>
<dbReference type="InterPro" id="IPR036942">
    <property type="entry name" value="Beta-barrel_TonB_sf"/>
</dbReference>
<evidence type="ECO:0000256" key="3">
    <source>
        <dbReference type="ARBA" id="ARBA00022452"/>
    </source>
</evidence>
<evidence type="ECO:0000256" key="2">
    <source>
        <dbReference type="ARBA" id="ARBA00022448"/>
    </source>
</evidence>
<feature type="chain" id="PRO_5011489848" evidence="8">
    <location>
        <begin position="18"/>
        <end position="778"/>
    </location>
</feature>
<dbReference type="InterPro" id="IPR039426">
    <property type="entry name" value="TonB-dep_rcpt-like"/>
</dbReference>
<evidence type="ECO:0000313" key="11">
    <source>
        <dbReference type="Proteomes" id="UP000198510"/>
    </source>
</evidence>
<dbReference type="GO" id="GO:0044718">
    <property type="term" value="P:siderophore transmembrane transport"/>
    <property type="evidence" value="ECO:0007669"/>
    <property type="project" value="TreeGrafter"/>
</dbReference>
<evidence type="ECO:0000313" key="10">
    <source>
        <dbReference type="EMBL" id="SDK85914.1"/>
    </source>
</evidence>
<proteinExistence type="predicted"/>
<evidence type="ECO:0000259" key="9">
    <source>
        <dbReference type="Pfam" id="PF07715"/>
    </source>
</evidence>
<dbReference type="InterPro" id="IPR037066">
    <property type="entry name" value="Plug_dom_sf"/>
</dbReference>
<dbReference type="Pfam" id="PF07715">
    <property type="entry name" value="Plug"/>
    <property type="match status" value="1"/>
</dbReference>
<sequence>MCLALSTLAIGMAQANALLQGVVTDQITGEPLAGVNVFVRNLRVGTTTDSSGQYQLRLPVGQVAIQFSAVGYRTHYEAFYLLDDTLLQVRLIEKIQQIQEVVVRSEALEQRLQSIEMSRVRLDIAELKKLPAVFGEADLIRGLLLQPGVSTVGEGAGGFNVRGGRVDQNLVLLDGAPLFSTSHLLGLYTGINPDVVDNATLYKAGVPAQYGGRLSSLLLVNTRAGNGEKLRVSGGLSPLASRVVVEGPLWREKLTFLVGGRAAYPNWILQSFPGDVRNSRAFFYDLNGKLLFRPNAHHRLALSYYRSLDTFRFPGDTLYFGTNNAASLQWNYLLNDALLFNVQATHSDNTTGLRGLRQAYEFTQQATIQQQEITAHFLYTPAPTHQVEGGLSGTHYAVRPGTVRPTHETSNVIPLDLPQEQAYEAAAHLSEEWRLSSRVTARGGVRYVWFQQIGPGVLYHYQPDRPRSRETLTDTTLYAAGAPMQRYGGWEPRLSVSIVLTPDASVKASYNRTRQYLHLISNTTAISPVDFWKVSSRYLPPQTADQFAVGVFRNFSENAFETSVEVYYKAMHSLVEYTNGARLLLNPLLETDLMRARGQAYGVELSVAKHRGHLTGHLSYTYSRTWVAVQTPFALQRIHDGQYYPAHVDRPHNLALTTQYPLGQGWTWTTTFVFTSGRPTTFPDGQYLLNQTVVFNYSQRNLDRIPPYHRLDVALQKDTRRAPDQPRYSTWNLSVYNLYARKNPYSIYFTRYNYAQTRAYRLSVLGTLIPSVTWNFHF</sequence>
<keyword evidence="2" id="KW-0813">Transport</keyword>
<keyword evidence="10" id="KW-0675">Receptor</keyword>
<dbReference type="PANTHER" id="PTHR30069">
    <property type="entry name" value="TONB-DEPENDENT OUTER MEMBRANE RECEPTOR"/>
    <property type="match status" value="1"/>
</dbReference>
<keyword evidence="7" id="KW-0998">Cell outer membrane</keyword>
<evidence type="ECO:0000256" key="6">
    <source>
        <dbReference type="ARBA" id="ARBA00023136"/>
    </source>
</evidence>
<evidence type="ECO:0000256" key="1">
    <source>
        <dbReference type="ARBA" id="ARBA00004571"/>
    </source>
</evidence>
<comment type="subcellular location">
    <subcellularLocation>
        <location evidence="1">Cell outer membrane</location>
        <topology evidence="1">Multi-pass membrane protein</topology>
    </subcellularLocation>
</comment>
<dbReference type="EMBL" id="FNFO01000003">
    <property type="protein sequence ID" value="SDK85914.1"/>
    <property type="molecule type" value="Genomic_DNA"/>
</dbReference>
<keyword evidence="6" id="KW-0472">Membrane</keyword>
<dbReference type="SUPFAM" id="SSF49464">
    <property type="entry name" value="Carboxypeptidase regulatory domain-like"/>
    <property type="match status" value="1"/>
</dbReference>
<organism evidence="10 11">
    <name type="scientific">Catalinimonas alkaloidigena</name>
    <dbReference type="NCBI Taxonomy" id="1075417"/>
    <lineage>
        <taxon>Bacteria</taxon>
        <taxon>Pseudomonadati</taxon>
        <taxon>Bacteroidota</taxon>
        <taxon>Cytophagia</taxon>
        <taxon>Cytophagales</taxon>
        <taxon>Catalimonadaceae</taxon>
        <taxon>Catalinimonas</taxon>
    </lineage>
</organism>
<dbReference type="Gene3D" id="2.60.40.1120">
    <property type="entry name" value="Carboxypeptidase-like, regulatory domain"/>
    <property type="match status" value="1"/>
</dbReference>
<dbReference type="InterPro" id="IPR008969">
    <property type="entry name" value="CarboxyPept-like_regulatory"/>
</dbReference>
<keyword evidence="5 8" id="KW-0732">Signal</keyword>
<dbReference type="GO" id="GO:0009279">
    <property type="term" value="C:cell outer membrane"/>
    <property type="evidence" value="ECO:0007669"/>
    <property type="project" value="UniProtKB-SubCell"/>
</dbReference>
<gene>
    <name evidence="10" type="ORF">SAMN05421823_103734</name>
</gene>
<evidence type="ECO:0000256" key="8">
    <source>
        <dbReference type="SAM" id="SignalP"/>
    </source>
</evidence>
<dbReference type="SUPFAM" id="SSF56935">
    <property type="entry name" value="Porins"/>
    <property type="match status" value="1"/>
</dbReference>
<keyword evidence="3" id="KW-1134">Transmembrane beta strand</keyword>
<dbReference type="Proteomes" id="UP000198510">
    <property type="component" value="Unassembled WGS sequence"/>
</dbReference>
<evidence type="ECO:0000256" key="4">
    <source>
        <dbReference type="ARBA" id="ARBA00022692"/>
    </source>
</evidence>
<keyword evidence="4" id="KW-0812">Transmembrane</keyword>
<protein>
    <submittedName>
        <fullName evidence="10">Outer membrane receptor proteins, mostly Fe transport</fullName>
    </submittedName>
</protein>
<dbReference type="GO" id="GO:0015344">
    <property type="term" value="F:siderophore uptake transmembrane transporter activity"/>
    <property type="evidence" value="ECO:0007669"/>
    <property type="project" value="TreeGrafter"/>
</dbReference>
<dbReference type="PANTHER" id="PTHR30069:SF29">
    <property type="entry name" value="HEMOGLOBIN AND HEMOGLOBIN-HAPTOGLOBIN-BINDING PROTEIN 1-RELATED"/>
    <property type="match status" value="1"/>
</dbReference>
<dbReference type="AlphaFoldDB" id="A0A1G9FBY9"/>
<feature type="domain" description="TonB-dependent receptor plug" evidence="9">
    <location>
        <begin position="146"/>
        <end position="213"/>
    </location>
</feature>
<accession>A0A1G9FBY9</accession>